<evidence type="ECO:0000313" key="10">
    <source>
        <dbReference type="RefSeq" id="XP_022108627.1"/>
    </source>
</evidence>
<keyword evidence="9" id="KW-1185">Reference proteome</keyword>
<keyword evidence="6 8" id="KW-1133">Transmembrane helix</keyword>
<accession>A0A8B7ZU67</accession>
<evidence type="ECO:0000256" key="6">
    <source>
        <dbReference type="ARBA" id="ARBA00022989"/>
    </source>
</evidence>
<gene>
    <name evidence="10 11" type="primary">LOC110988940</name>
</gene>
<keyword evidence="3 8" id="KW-0328">Glycosyltransferase</keyword>
<name>A0A8B7ZU67_ACAPL</name>
<evidence type="ECO:0000256" key="1">
    <source>
        <dbReference type="ARBA" id="ARBA00004167"/>
    </source>
</evidence>
<dbReference type="InterPro" id="IPR008166">
    <property type="entry name" value="Glyco_transf_92"/>
</dbReference>
<evidence type="ECO:0000256" key="3">
    <source>
        <dbReference type="ARBA" id="ARBA00022676"/>
    </source>
</evidence>
<dbReference type="GO" id="GO:0005737">
    <property type="term" value="C:cytoplasm"/>
    <property type="evidence" value="ECO:0007669"/>
    <property type="project" value="TreeGrafter"/>
</dbReference>
<dbReference type="GO" id="GO:0016757">
    <property type="term" value="F:glycosyltransferase activity"/>
    <property type="evidence" value="ECO:0007669"/>
    <property type="project" value="UniProtKB-UniRule"/>
</dbReference>
<dbReference type="PANTHER" id="PTHR21461">
    <property type="entry name" value="GLYCOSYLTRANSFERASE FAMILY 92 PROTEIN"/>
    <property type="match status" value="1"/>
</dbReference>
<feature type="transmembrane region" description="Helical" evidence="8">
    <location>
        <begin position="30"/>
        <end position="51"/>
    </location>
</feature>
<evidence type="ECO:0000256" key="2">
    <source>
        <dbReference type="ARBA" id="ARBA00007647"/>
    </source>
</evidence>
<dbReference type="RefSeq" id="XP_022108628.1">
    <property type="nucleotide sequence ID" value="XM_022252936.1"/>
</dbReference>
<evidence type="ECO:0000256" key="8">
    <source>
        <dbReference type="RuleBase" id="RU366017"/>
    </source>
</evidence>
<reference evidence="10 11" key="1">
    <citation type="submission" date="2025-04" db="UniProtKB">
        <authorList>
            <consortium name="RefSeq"/>
        </authorList>
    </citation>
    <scope>IDENTIFICATION</scope>
</reference>
<dbReference type="GO" id="GO:0016020">
    <property type="term" value="C:membrane"/>
    <property type="evidence" value="ECO:0007669"/>
    <property type="project" value="UniProtKB-SubCell"/>
</dbReference>
<dbReference type="RefSeq" id="XP_022108627.1">
    <property type="nucleotide sequence ID" value="XM_022252935.1"/>
</dbReference>
<keyword evidence="5 8" id="KW-0812">Transmembrane</keyword>
<keyword evidence="4 8" id="KW-0808">Transferase</keyword>
<evidence type="ECO:0000256" key="4">
    <source>
        <dbReference type="ARBA" id="ARBA00022679"/>
    </source>
</evidence>
<dbReference type="GeneID" id="110988940"/>
<comment type="similarity">
    <text evidence="2 8">Belongs to the glycosyltransferase 92 family.</text>
</comment>
<protein>
    <recommendedName>
        <fullName evidence="8">Glycosyltransferase family 92 protein</fullName>
        <ecNumber evidence="8">2.4.1.-</ecNumber>
    </recommendedName>
</protein>
<evidence type="ECO:0000313" key="9">
    <source>
        <dbReference type="Proteomes" id="UP000694845"/>
    </source>
</evidence>
<sequence length="330" mass="37570">MELGQGLRFVLRVLQYFTSRKRFSRARCRFLLPVLAVLGILHVTWMCLAVNRGIVAVGDPDGLRRLFWSGNQHDSEVPAAVHPNSAQDASSSIRGKKCKQGICGPENPPSLSDRKINITGMTAKGINENKMNPKEVINGRWPQMDPRTQRYPAWCSGRTGVKSNSDRPAGRHDTTGPKYFLTAVLLVRIYAYDLAKLTTREMMQWLQYLSYAGVEHVYVYDAYLFRNESQKEQLKCFIENGYVTYVDWSHRARPKYTIAGTQVSAYQNCINQFGNEYAWQTAIDIDEYPFCPNDRESGFLVRAVQEIARSKPSVGEISMQNYLYLGKPAE</sequence>
<keyword evidence="7 8" id="KW-0472">Membrane</keyword>
<dbReference type="EC" id="2.4.1.-" evidence="8"/>
<comment type="subcellular location">
    <subcellularLocation>
        <location evidence="1">Membrane</location>
        <topology evidence="1">Single-pass membrane protein</topology>
    </subcellularLocation>
</comment>
<evidence type="ECO:0000313" key="11">
    <source>
        <dbReference type="RefSeq" id="XP_022108628.1"/>
    </source>
</evidence>
<proteinExistence type="inferred from homology"/>
<dbReference type="PANTHER" id="PTHR21461:SF87">
    <property type="entry name" value="GH12965P"/>
    <property type="match status" value="1"/>
</dbReference>
<evidence type="ECO:0000256" key="7">
    <source>
        <dbReference type="ARBA" id="ARBA00023136"/>
    </source>
</evidence>
<dbReference type="KEGG" id="aplc:110988940"/>
<dbReference type="OrthoDB" id="2019083at2759"/>
<dbReference type="Proteomes" id="UP000694845">
    <property type="component" value="Unplaced"/>
</dbReference>
<organism evidence="9 10">
    <name type="scientific">Acanthaster planci</name>
    <name type="common">Crown-of-thorns starfish</name>
    <dbReference type="NCBI Taxonomy" id="133434"/>
    <lineage>
        <taxon>Eukaryota</taxon>
        <taxon>Metazoa</taxon>
        <taxon>Echinodermata</taxon>
        <taxon>Eleutherozoa</taxon>
        <taxon>Asterozoa</taxon>
        <taxon>Asteroidea</taxon>
        <taxon>Valvatacea</taxon>
        <taxon>Valvatida</taxon>
        <taxon>Acanthasteridae</taxon>
        <taxon>Acanthaster</taxon>
    </lineage>
</organism>
<evidence type="ECO:0000256" key="5">
    <source>
        <dbReference type="ARBA" id="ARBA00022692"/>
    </source>
</evidence>
<dbReference type="AlphaFoldDB" id="A0A8B7ZU67"/>
<dbReference type="Pfam" id="PF01697">
    <property type="entry name" value="Glyco_transf_92"/>
    <property type="match status" value="1"/>
</dbReference>
<dbReference type="OMA" id="TREMMQW"/>